<dbReference type="GO" id="GO:0009252">
    <property type="term" value="P:peptidoglycan biosynthetic process"/>
    <property type="evidence" value="ECO:0007669"/>
    <property type="project" value="UniProtKB-KW"/>
</dbReference>
<dbReference type="GO" id="GO:0009002">
    <property type="term" value="F:serine-type D-Ala-D-Ala carboxypeptidase activity"/>
    <property type="evidence" value="ECO:0007669"/>
    <property type="project" value="InterPro"/>
</dbReference>
<dbReference type="STRING" id="1178515.SY83_17235"/>
<evidence type="ECO:0000256" key="7">
    <source>
        <dbReference type="PIRSR" id="PIRSR618044-1"/>
    </source>
</evidence>
<keyword evidence="13" id="KW-1185">Reference proteome</keyword>
<evidence type="ECO:0000256" key="4">
    <source>
        <dbReference type="ARBA" id="ARBA00022960"/>
    </source>
</evidence>
<gene>
    <name evidence="12" type="ORF">SY83_17235</name>
</gene>
<comment type="similarity">
    <text evidence="1 9">Belongs to the peptidase S11 family.</text>
</comment>
<evidence type="ECO:0000256" key="6">
    <source>
        <dbReference type="ARBA" id="ARBA00023316"/>
    </source>
</evidence>
<feature type="active site" description="Proton acceptor" evidence="7">
    <location>
        <position position="60"/>
    </location>
</feature>
<dbReference type="GO" id="GO:0071555">
    <property type="term" value="P:cell wall organization"/>
    <property type="evidence" value="ECO:0007669"/>
    <property type="project" value="UniProtKB-KW"/>
</dbReference>
<dbReference type="PRINTS" id="PR00725">
    <property type="entry name" value="DADACBPTASE1"/>
</dbReference>
<proteinExistence type="inferred from homology"/>
<dbReference type="PATRIC" id="fig|1178515.4.peg.3468"/>
<dbReference type="KEGG" id="pswu:SY83_17235"/>
<dbReference type="PANTHER" id="PTHR21581:SF33">
    <property type="entry name" value="D-ALANYL-D-ALANINE CARBOXYPEPTIDASE DACB"/>
    <property type="match status" value="1"/>
</dbReference>
<evidence type="ECO:0000259" key="11">
    <source>
        <dbReference type="Pfam" id="PF00768"/>
    </source>
</evidence>
<feature type="binding site" evidence="8">
    <location>
        <position position="218"/>
    </location>
    <ligand>
        <name>substrate</name>
    </ligand>
</feature>
<keyword evidence="10" id="KW-0472">Membrane</keyword>
<dbReference type="GO" id="GO:0008360">
    <property type="term" value="P:regulation of cell shape"/>
    <property type="evidence" value="ECO:0007669"/>
    <property type="project" value="UniProtKB-KW"/>
</dbReference>
<dbReference type="InterPro" id="IPR001967">
    <property type="entry name" value="Peptidase_S11_N"/>
</dbReference>
<dbReference type="OrthoDB" id="9791132at2"/>
<dbReference type="GO" id="GO:0006508">
    <property type="term" value="P:proteolysis"/>
    <property type="evidence" value="ECO:0007669"/>
    <property type="project" value="InterPro"/>
</dbReference>
<feature type="domain" description="Peptidase S11 D-alanyl-D-alanine carboxypeptidase A N-terminal" evidence="11">
    <location>
        <begin position="23"/>
        <end position="248"/>
    </location>
</feature>
<accession>A0A172TL22</accession>
<keyword evidence="3" id="KW-0378">Hydrolase</keyword>
<evidence type="ECO:0000256" key="1">
    <source>
        <dbReference type="ARBA" id="ARBA00007164"/>
    </source>
</evidence>
<evidence type="ECO:0000256" key="2">
    <source>
        <dbReference type="ARBA" id="ARBA00022729"/>
    </source>
</evidence>
<evidence type="ECO:0000313" key="12">
    <source>
        <dbReference type="EMBL" id="ANE47738.1"/>
    </source>
</evidence>
<dbReference type="SUPFAM" id="SSF56601">
    <property type="entry name" value="beta-lactamase/transpeptidase-like"/>
    <property type="match status" value="1"/>
</dbReference>
<organism evidence="12 13">
    <name type="scientific">Paenibacillus swuensis</name>
    <dbReference type="NCBI Taxonomy" id="1178515"/>
    <lineage>
        <taxon>Bacteria</taxon>
        <taxon>Bacillati</taxon>
        <taxon>Bacillota</taxon>
        <taxon>Bacilli</taxon>
        <taxon>Bacillales</taxon>
        <taxon>Paenibacillaceae</taxon>
        <taxon>Paenibacillus</taxon>
    </lineage>
</organism>
<keyword evidence="10" id="KW-1133">Transmembrane helix</keyword>
<dbReference type="Gene3D" id="3.40.710.10">
    <property type="entry name" value="DD-peptidase/beta-lactamase superfamily"/>
    <property type="match status" value="1"/>
</dbReference>
<feature type="transmembrane region" description="Helical" evidence="10">
    <location>
        <begin position="358"/>
        <end position="380"/>
    </location>
</feature>
<dbReference type="Pfam" id="PF00768">
    <property type="entry name" value="Peptidase_S11"/>
    <property type="match status" value="1"/>
</dbReference>
<feature type="active site" description="Acyl-ester intermediate" evidence="7">
    <location>
        <position position="57"/>
    </location>
</feature>
<evidence type="ECO:0000313" key="13">
    <source>
        <dbReference type="Proteomes" id="UP000076927"/>
    </source>
</evidence>
<dbReference type="InterPro" id="IPR018044">
    <property type="entry name" value="Peptidase_S11"/>
</dbReference>
<evidence type="ECO:0000256" key="3">
    <source>
        <dbReference type="ARBA" id="ARBA00022801"/>
    </source>
</evidence>
<dbReference type="Proteomes" id="UP000076927">
    <property type="component" value="Chromosome"/>
</dbReference>
<keyword evidence="6" id="KW-0961">Cell wall biogenesis/degradation</keyword>
<evidence type="ECO:0000256" key="9">
    <source>
        <dbReference type="RuleBase" id="RU004016"/>
    </source>
</evidence>
<keyword evidence="4" id="KW-0133">Cell shape</keyword>
<evidence type="ECO:0000256" key="5">
    <source>
        <dbReference type="ARBA" id="ARBA00022984"/>
    </source>
</evidence>
<keyword evidence="2" id="KW-0732">Signal</keyword>
<keyword evidence="5" id="KW-0573">Peptidoglycan synthesis</keyword>
<evidence type="ECO:0000256" key="8">
    <source>
        <dbReference type="PIRSR" id="PIRSR618044-2"/>
    </source>
</evidence>
<name>A0A172TL22_9BACL</name>
<dbReference type="AlphaFoldDB" id="A0A172TL22"/>
<keyword evidence="10" id="KW-0812">Transmembrane</keyword>
<reference evidence="12 13" key="1">
    <citation type="submission" date="2015-01" db="EMBL/GenBank/DDBJ databases">
        <title>Paenibacillus swuensis/DY6/whole genome sequencing.</title>
        <authorList>
            <person name="Kim M.K."/>
            <person name="Srinivasan S."/>
            <person name="Lee J.-J."/>
        </authorList>
    </citation>
    <scope>NUCLEOTIDE SEQUENCE [LARGE SCALE GENOMIC DNA]</scope>
    <source>
        <strain evidence="12 13">DY6</strain>
    </source>
</reference>
<evidence type="ECO:0000256" key="10">
    <source>
        <dbReference type="SAM" id="Phobius"/>
    </source>
</evidence>
<dbReference type="RefSeq" id="WP_068608738.1">
    <property type="nucleotide sequence ID" value="NZ_CP011388.1"/>
</dbReference>
<dbReference type="EMBL" id="CP011388">
    <property type="protein sequence ID" value="ANE47738.1"/>
    <property type="molecule type" value="Genomic_DNA"/>
</dbReference>
<protein>
    <recommendedName>
        <fullName evidence="11">Peptidase S11 D-alanyl-D-alanine carboxypeptidase A N-terminal domain-containing protein</fullName>
    </recommendedName>
</protein>
<sequence length="401" mass="44940">MLIMISTLVYGIYPMEAVKAQEGSPLEISAESAILIDRKSGAVLFAKNENKQMAPASITKIVTAIIALETSPLNDMVTVSKRARGEEGTRVYLEEGEQQTMENLIYALMVNSGNDAGTAIAEHISGSNEAFSETMNVFVREQIQVTNSQFMNPHGLPDQQHFITAADMAKIAQYAMNNQKFREIVATKKKTWNGLTWKSQLVNHNKLLSSYQGATGLKNGYTSKSGHTLVASALRNDMELIGVILNSKNSKSLYKEMTDLLDYGFEQYSSVKLFEDQQKHVLNFEGKQIEFIANAEIITVIPNNETPNVLVDHLGNVSVKTSLGTLHAGSLLMMSEQQEQTLVSETDVKMNKTSNDTVWSLLLTCAWFLMNLFLLTMGYLMRKKRKKEIRYTTTYWNSHDY</sequence>
<dbReference type="InterPro" id="IPR012338">
    <property type="entry name" value="Beta-lactam/transpept-like"/>
</dbReference>
<feature type="active site" evidence="7">
    <location>
        <position position="112"/>
    </location>
</feature>
<dbReference type="PANTHER" id="PTHR21581">
    <property type="entry name" value="D-ALANYL-D-ALANINE CARBOXYPEPTIDASE"/>
    <property type="match status" value="1"/>
</dbReference>